<keyword evidence="1" id="KW-0472">Membrane</keyword>
<reference evidence="2" key="1">
    <citation type="journal article" date="2020" name="Nature">
        <title>Giant virus diversity and host interactions through global metagenomics.</title>
        <authorList>
            <person name="Schulz F."/>
            <person name="Roux S."/>
            <person name="Paez-Espino D."/>
            <person name="Jungbluth S."/>
            <person name="Walsh D.A."/>
            <person name="Denef V.J."/>
            <person name="McMahon K.D."/>
            <person name="Konstantinidis K.T."/>
            <person name="Eloe-Fadrosh E.A."/>
            <person name="Kyrpides N.C."/>
            <person name="Woyke T."/>
        </authorList>
    </citation>
    <scope>NUCLEOTIDE SEQUENCE</scope>
    <source>
        <strain evidence="2">GVMAG-M-3300027892-73</strain>
    </source>
</reference>
<accession>A0A6C0LLZ6</accession>
<feature type="transmembrane region" description="Helical" evidence="1">
    <location>
        <begin position="204"/>
        <end position="230"/>
    </location>
</feature>
<organism evidence="2">
    <name type="scientific">viral metagenome</name>
    <dbReference type="NCBI Taxonomy" id="1070528"/>
    <lineage>
        <taxon>unclassified sequences</taxon>
        <taxon>metagenomes</taxon>
        <taxon>organismal metagenomes</taxon>
    </lineage>
</organism>
<dbReference type="EMBL" id="MN740522">
    <property type="protein sequence ID" value="QHU31005.1"/>
    <property type="molecule type" value="Genomic_DNA"/>
</dbReference>
<evidence type="ECO:0000313" key="2">
    <source>
        <dbReference type="EMBL" id="QHU31005.1"/>
    </source>
</evidence>
<name>A0A6C0LLZ6_9ZZZZ</name>
<dbReference type="AlphaFoldDB" id="A0A6C0LLZ6"/>
<evidence type="ECO:0000256" key="1">
    <source>
        <dbReference type="SAM" id="Phobius"/>
    </source>
</evidence>
<feature type="transmembrane region" description="Helical" evidence="1">
    <location>
        <begin position="170"/>
        <end position="192"/>
    </location>
</feature>
<keyword evidence="1" id="KW-1133">Transmembrane helix</keyword>
<protein>
    <submittedName>
        <fullName evidence="2">Uncharacterized protein</fullName>
    </submittedName>
</protein>
<sequence>MGTPYDNKKAPTQVDHFNKLIDQANERNSCDEQCQYLKKSTELKEKYMQSIQNKKTSSHQIEEAQQNYIVFTKGRPVYDEVLDDELTKKAQEIGKHIETSFGKETKKIIADIHSYNVLLLNHKNLIDLYKKYKAENLLLKKKIKDEGNDILTNERKTFYENQGQTTLNTVFYVLTVLYIICLVAFLIFVFAFPSDLKLMSKLGIFVGLIVLYFLSPYILSFIVSVAYFIYNALPKNVHLSV</sequence>
<keyword evidence="1" id="KW-0812">Transmembrane</keyword>
<proteinExistence type="predicted"/>